<dbReference type="Proteomes" id="UP001149079">
    <property type="component" value="Unassembled WGS sequence"/>
</dbReference>
<evidence type="ECO:0000313" key="1">
    <source>
        <dbReference type="EMBL" id="KAJ5135190.1"/>
    </source>
</evidence>
<reference evidence="1" key="1">
    <citation type="submission" date="2022-11" db="EMBL/GenBank/DDBJ databases">
        <authorList>
            <person name="Petersen C."/>
        </authorList>
    </citation>
    <scope>NUCLEOTIDE SEQUENCE</scope>
    <source>
        <strain evidence="1">IBT 22155</strain>
    </source>
</reference>
<organism evidence="1 2">
    <name type="scientific">Penicillium bovifimosum</name>
    <dbReference type="NCBI Taxonomy" id="126998"/>
    <lineage>
        <taxon>Eukaryota</taxon>
        <taxon>Fungi</taxon>
        <taxon>Dikarya</taxon>
        <taxon>Ascomycota</taxon>
        <taxon>Pezizomycotina</taxon>
        <taxon>Eurotiomycetes</taxon>
        <taxon>Eurotiomycetidae</taxon>
        <taxon>Eurotiales</taxon>
        <taxon>Aspergillaceae</taxon>
        <taxon>Penicillium</taxon>
    </lineage>
</organism>
<comment type="caution">
    <text evidence="1">The sequence shown here is derived from an EMBL/GenBank/DDBJ whole genome shotgun (WGS) entry which is preliminary data.</text>
</comment>
<gene>
    <name evidence="1" type="ORF">N7515_004468</name>
</gene>
<proteinExistence type="predicted"/>
<dbReference type="EMBL" id="JAPQKL010000004">
    <property type="protein sequence ID" value="KAJ5135190.1"/>
    <property type="molecule type" value="Genomic_DNA"/>
</dbReference>
<protein>
    <submittedName>
        <fullName evidence="1">Uncharacterized protein</fullName>
    </submittedName>
</protein>
<dbReference type="AlphaFoldDB" id="A0A9W9H0B2"/>
<name>A0A9W9H0B2_9EURO</name>
<keyword evidence="2" id="KW-1185">Reference proteome</keyword>
<evidence type="ECO:0000313" key="2">
    <source>
        <dbReference type="Proteomes" id="UP001149079"/>
    </source>
</evidence>
<dbReference type="GeneID" id="81404382"/>
<reference evidence="1" key="2">
    <citation type="journal article" date="2023" name="IMA Fungus">
        <title>Comparative genomic study of the Penicillium genus elucidates a diverse pangenome and 15 lateral gene transfer events.</title>
        <authorList>
            <person name="Petersen C."/>
            <person name="Sorensen T."/>
            <person name="Nielsen M.R."/>
            <person name="Sondergaard T.E."/>
            <person name="Sorensen J.L."/>
            <person name="Fitzpatrick D.A."/>
            <person name="Frisvad J.C."/>
            <person name="Nielsen K.L."/>
        </authorList>
    </citation>
    <scope>NUCLEOTIDE SEQUENCE</scope>
    <source>
        <strain evidence="1">IBT 22155</strain>
    </source>
</reference>
<sequence>MGTISSSPEVRAQQAISQRTHTELQALAPLDAENCTAVPRLLGHAERLQGTDDLGPGGYINYVAWERNIAGEFVPRFVQPMSKIITHASIP</sequence>
<dbReference type="OrthoDB" id="5401170at2759"/>
<accession>A0A9W9H0B2</accession>
<dbReference type="RefSeq" id="XP_056522162.1">
    <property type="nucleotide sequence ID" value="XM_056665212.1"/>
</dbReference>